<feature type="compositionally biased region" description="Polar residues" evidence="1">
    <location>
        <begin position="1"/>
        <end position="14"/>
    </location>
</feature>
<evidence type="ECO:0000313" key="3">
    <source>
        <dbReference type="Proteomes" id="UP000678393"/>
    </source>
</evidence>
<dbReference type="Pfam" id="PF08513">
    <property type="entry name" value="LisH"/>
    <property type="match status" value="1"/>
</dbReference>
<gene>
    <name evidence="2" type="ORF">CUNI_LOCUS9459</name>
</gene>
<accession>A0A8S3Z9Y5</accession>
<comment type="caution">
    <text evidence="2">The sequence shown here is derived from an EMBL/GenBank/DDBJ whole genome shotgun (WGS) entry which is preliminary data.</text>
</comment>
<protein>
    <recommendedName>
        <fullName evidence="4">LisH domain-containing protein</fullName>
    </recommendedName>
</protein>
<feature type="compositionally biased region" description="Polar residues" evidence="1">
    <location>
        <begin position="183"/>
        <end position="194"/>
    </location>
</feature>
<name>A0A8S3Z9Y5_9EUPU</name>
<dbReference type="OrthoDB" id="191529at2759"/>
<evidence type="ECO:0008006" key="4">
    <source>
        <dbReference type="Google" id="ProtNLM"/>
    </source>
</evidence>
<organism evidence="2 3">
    <name type="scientific">Candidula unifasciata</name>
    <dbReference type="NCBI Taxonomy" id="100452"/>
    <lineage>
        <taxon>Eukaryota</taxon>
        <taxon>Metazoa</taxon>
        <taxon>Spiralia</taxon>
        <taxon>Lophotrochozoa</taxon>
        <taxon>Mollusca</taxon>
        <taxon>Gastropoda</taxon>
        <taxon>Heterobranchia</taxon>
        <taxon>Euthyneura</taxon>
        <taxon>Panpulmonata</taxon>
        <taxon>Eupulmonata</taxon>
        <taxon>Stylommatophora</taxon>
        <taxon>Helicina</taxon>
        <taxon>Helicoidea</taxon>
        <taxon>Geomitridae</taxon>
        <taxon>Candidula</taxon>
    </lineage>
</organism>
<dbReference type="AlphaFoldDB" id="A0A8S3Z9Y5"/>
<dbReference type="EMBL" id="CAJHNH020001649">
    <property type="protein sequence ID" value="CAG5123901.1"/>
    <property type="molecule type" value="Genomic_DNA"/>
</dbReference>
<feature type="region of interest" description="Disordered" evidence="1">
    <location>
        <begin position="95"/>
        <end position="207"/>
    </location>
</feature>
<dbReference type="InterPro" id="IPR006594">
    <property type="entry name" value="LisH"/>
</dbReference>
<keyword evidence="3" id="KW-1185">Reference proteome</keyword>
<reference evidence="2" key="1">
    <citation type="submission" date="2021-04" db="EMBL/GenBank/DDBJ databases">
        <authorList>
            <consortium name="Molecular Ecology Group"/>
        </authorList>
    </citation>
    <scope>NUCLEOTIDE SEQUENCE</scope>
</reference>
<dbReference type="SMART" id="SM00667">
    <property type="entry name" value="LisH"/>
    <property type="match status" value="1"/>
</dbReference>
<feature type="non-terminal residue" evidence="2">
    <location>
        <position position="207"/>
    </location>
</feature>
<evidence type="ECO:0000313" key="2">
    <source>
        <dbReference type="EMBL" id="CAG5123901.1"/>
    </source>
</evidence>
<sequence>MTELSYQSIRTANQAREADEARTDSRKKNLLILVLNYLNDEGYIDSARSLAKETSIDLHRYEVCDNIDLETILMEYESYYYVKFAKYPKITKKLSTQSAGAVEKRTPSKLRRTSSPCPKIPQNTGQPTPPTQQTLPPRPVSGTNGRGRNNSSTRKSFPPSTLNGNAQTKEVGAANGNIDSLCLQGQTVSGNNGASEPVPSAPKTRQK</sequence>
<feature type="region of interest" description="Disordered" evidence="1">
    <location>
        <begin position="1"/>
        <end position="21"/>
    </location>
</feature>
<feature type="compositionally biased region" description="Low complexity" evidence="1">
    <location>
        <begin position="121"/>
        <end position="135"/>
    </location>
</feature>
<evidence type="ECO:0000256" key="1">
    <source>
        <dbReference type="SAM" id="MobiDB-lite"/>
    </source>
</evidence>
<dbReference type="Proteomes" id="UP000678393">
    <property type="component" value="Unassembled WGS sequence"/>
</dbReference>
<proteinExistence type="predicted"/>
<dbReference type="PROSITE" id="PS50896">
    <property type="entry name" value="LISH"/>
    <property type="match status" value="1"/>
</dbReference>
<feature type="compositionally biased region" description="Polar residues" evidence="1">
    <location>
        <begin position="141"/>
        <end position="168"/>
    </location>
</feature>